<dbReference type="Gene3D" id="3.40.50.80">
    <property type="entry name" value="Nucleotide-binding domain of ferredoxin-NADP reductase (FNR) module"/>
    <property type="match status" value="1"/>
</dbReference>
<keyword evidence="7 11" id="KW-0665">Pyrimidine biosynthesis</keyword>
<feature type="binding site" evidence="11 13">
    <location>
        <position position="228"/>
    </location>
    <ligand>
        <name>[2Fe-2S] cluster</name>
        <dbReference type="ChEBI" id="CHEBI:190135"/>
    </ligand>
</feature>
<dbReference type="HAMAP" id="MF_01211">
    <property type="entry name" value="DHODB_Fe_S_bind"/>
    <property type="match status" value="1"/>
</dbReference>
<dbReference type="RefSeq" id="WP_071456891.1">
    <property type="nucleotide sequence ID" value="NZ_CP017267.1"/>
</dbReference>
<evidence type="ECO:0000256" key="2">
    <source>
        <dbReference type="ARBA" id="ARBA00022448"/>
    </source>
</evidence>
<feature type="binding site" evidence="11 12">
    <location>
        <begin position="75"/>
        <end position="76"/>
    </location>
    <ligand>
        <name>FAD</name>
        <dbReference type="ChEBI" id="CHEBI:57692"/>
    </ligand>
</feature>
<dbReference type="Pfam" id="PF00970">
    <property type="entry name" value="FAD_binding_6"/>
    <property type="match status" value="1"/>
</dbReference>
<dbReference type="PIRSF" id="PIRSF006816">
    <property type="entry name" value="Cyc3_hyd_g"/>
    <property type="match status" value="1"/>
</dbReference>
<dbReference type="Proteomes" id="UP000191200">
    <property type="component" value="Chromosome"/>
</dbReference>
<dbReference type="InterPro" id="IPR012165">
    <property type="entry name" value="Cyt_c3_hydrogenase_gsu"/>
</dbReference>
<dbReference type="Pfam" id="PF10418">
    <property type="entry name" value="DHODB_Fe-S_bind"/>
    <property type="match status" value="1"/>
</dbReference>
<keyword evidence="4 11" id="KW-0001">2Fe-2S</keyword>
<dbReference type="InterPro" id="IPR017938">
    <property type="entry name" value="Riboflavin_synthase-like_b-brl"/>
</dbReference>
<keyword evidence="3 11" id="KW-0285">Flavoprotein</keyword>
<dbReference type="NCBIfam" id="NF000797">
    <property type="entry name" value="PRK00054.1-2"/>
    <property type="match status" value="1"/>
</dbReference>
<evidence type="ECO:0000256" key="6">
    <source>
        <dbReference type="ARBA" id="ARBA00022827"/>
    </source>
</evidence>
<dbReference type="AlphaFoldDB" id="A0A1J0A5T7"/>
<dbReference type="InterPro" id="IPR039261">
    <property type="entry name" value="FNR_nucleotide-bd"/>
</dbReference>
<comment type="cofactor">
    <cofactor evidence="11 12">
        <name>FAD</name>
        <dbReference type="ChEBI" id="CHEBI:57692"/>
    </cofactor>
    <text evidence="11 12">Binds 1 FAD per subunit.</text>
</comment>
<dbReference type="PANTHER" id="PTHR43513">
    <property type="entry name" value="DIHYDROOROTATE DEHYDROGENASE B (NAD(+)), ELECTRON TRANSFER SUBUNIT"/>
    <property type="match status" value="1"/>
</dbReference>
<dbReference type="SUPFAM" id="SSF63380">
    <property type="entry name" value="Riboflavin synthase domain-like"/>
    <property type="match status" value="1"/>
</dbReference>
<evidence type="ECO:0000256" key="7">
    <source>
        <dbReference type="ARBA" id="ARBA00022975"/>
    </source>
</evidence>
<evidence type="ECO:0000256" key="3">
    <source>
        <dbReference type="ARBA" id="ARBA00022630"/>
    </source>
</evidence>
<evidence type="ECO:0000256" key="5">
    <source>
        <dbReference type="ARBA" id="ARBA00022723"/>
    </source>
</evidence>
<evidence type="ECO:0000256" key="13">
    <source>
        <dbReference type="PIRSR" id="PIRSR006816-2"/>
    </source>
</evidence>
<accession>A0A1J0A5T7</accession>
<keyword evidence="9 11" id="KW-0408">Iron</keyword>
<dbReference type="Gene3D" id="2.40.30.10">
    <property type="entry name" value="Translation factors"/>
    <property type="match status" value="1"/>
</dbReference>
<protein>
    <recommendedName>
        <fullName evidence="11">Dihydroorotate dehydrogenase B (NAD(+)), electron transfer subunit</fullName>
    </recommendedName>
    <alternativeName>
        <fullName evidence="11">Dihydroorotate oxidase B, electron transfer subunit</fullName>
    </alternativeName>
</protein>
<dbReference type="Gene3D" id="2.10.240.10">
    <property type="entry name" value="Dihydroorotate dehydrogenase, electron transfer subunit"/>
    <property type="match status" value="1"/>
</dbReference>
<dbReference type="PROSITE" id="PS51384">
    <property type="entry name" value="FAD_FR"/>
    <property type="match status" value="1"/>
</dbReference>
<evidence type="ECO:0000313" key="16">
    <source>
        <dbReference type="Proteomes" id="UP000191200"/>
    </source>
</evidence>
<gene>
    <name evidence="11" type="primary">pyrK</name>
    <name evidence="15" type="ORF">BHY08_05330</name>
</gene>
<evidence type="ECO:0000256" key="1">
    <source>
        <dbReference type="ARBA" id="ARBA00006422"/>
    </source>
</evidence>
<evidence type="ECO:0000256" key="9">
    <source>
        <dbReference type="ARBA" id="ARBA00023004"/>
    </source>
</evidence>
<dbReference type="InterPro" id="IPR017927">
    <property type="entry name" value="FAD-bd_FR_type"/>
</dbReference>
<comment type="function">
    <text evidence="11">Responsible for channeling the electrons from the oxidation of dihydroorotate from the FMN redox center in the PyrD type B subunit to the ultimate electron acceptor NAD(+).</text>
</comment>
<evidence type="ECO:0000256" key="8">
    <source>
        <dbReference type="ARBA" id="ARBA00022982"/>
    </source>
</evidence>
<comment type="pathway">
    <text evidence="11">Pyrimidine metabolism; UMP biosynthesis via de novo pathway; orotate from (S)-dihydroorotate (NAD(+) route): step 1/1.</text>
</comment>
<evidence type="ECO:0000256" key="4">
    <source>
        <dbReference type="ARBA" id="ARBA00022714"/>
    </source>
</evidence>
<comment type="cofactor">
    <cofactor evidence="11">
        <name>[2Fe-2S] cluster</name>
        <dbReference type="ChEBI" id="CHEBI:190135"/>
    </cofactor>
    <text evidence="11">Binds 1 [2Fe-2S] cluster per subunit.</text>
</comment>
<keyword evidence="10 11" id="KW-0411">Iron-sulfur</keyword>
<dbReference type="GO" id="GO:0046872">
    <property type="term" value="F:metal ion binding"/>
    <property type="evidence" value="ECO:0007669"/>
    <property type="project" value="UniProtKB-KW"/>
</dbReference>
<evidence type="ECO:0000259" key="14">
    <source>
        <dbReference type="PROSITE" id="PS51384"/>
    </source>
</evidence>
<keyword evidence="2 11" id="KW-0813">Transport</keyword>
<keyword evidence="16" id="KW-1185">Reference proteome</keyword>
<dbReference type="InterPro" id="IPR050353">
    <property type="entry name" value="PyrK_electron_transfer"/>
</dbReference>
<dbReference type="GO" id="GO:0051537">
    <property type="term" value="F:2 iron, 2 sulfur cluster binding"/>
    <property type="evidence" value="ECO:0007669"/>
    <property type="project" value="UniProtKB-KW"/>
</dbReference>
<feature type="domain" description="FAD-binding FR-type" evidence="14">
    <location>
        <begin position="1"/>
        <end position="100"/>
    </location>
</feature>
<dbReference type="InterPro" id="IPR019480">
    <property type="entry name" value="Dihydroorotate_DH_Fe-S-bd"/>
</dbReference>
<dbReference type="EMBL" id="CP017267">
    <property type="protein sequence ID" value="APB31299.1"/>
    <property type="molecule type" value="Genomic_DNA"/>
</dbReference>
<comment type="similarity">
    <text evidence="1 11">Belongs to the PyrK family.</text>
</comment>
<proteinExistence type="inferred from homology"/>
<organism evidence="15 16">
    <name type="scientific">Vagococcus teuberi</name>
    <dbReference type="NCBI Taxonomy" id="519472"/>
    <lineage>
        <taxon>Bacteria</taxon>
        <taxon>Bacillati</taxon>
        <taxon>Bacillota</taxon>
        <taxon>Bacilli</taxon>
        <taxon>Lactobacillales</taxon>
        <taxon>Enterococcaceae</taxon>
        <taxon>Vagococcus</taxon>
    </lineage>
</organism>
<keyword evidence="6 11" id="KW-0274">FAD</keyword>
<keyword evidence="5 11" id="KW-0479">Metal-binding</keyword>
<dbReference type="SUPFAM" id="SSF52343">
    <property type="entry name" value="Ferredoxin reductase-like, C-terminal NADP-linked domain"/>
    <property type="match status" value="1"/>
</dbReference>
<feature type="binding site" evidence="11 13">
    <location>
        <position position="246"/>
    </location>
    <ligand>
        <name>[2Fe-2S] cluster</name>
        <dbReference type="ChEBI" id="CHEBI:190135"/>
    </ligand>
</feature>
<dbReference type="InterPro" id="IPR008333">
    <property type="entry name" value="Cbr1-like_FAD-bd_dom"/>
</dbReference>
<comment type="cofactor">
    <cofactor evidence="13">
        <name>[2Fe-2S] cluster</name>
        <dbReference type="ChEBI" id="CHEBI:190135"/>
    </cofactor>
    <text evidence="13">Binds 1 [2Fe-2S] cluster per subunit.</text>
</comment>
<dbReference type="GO" id="GO:0009055">
    <property type="term" value="F:electron transfer activity"/>
    <property type="evidence" value="ECO:0007669"/>
    <property type="project" value="UniProtKB-UniRule"/>
</dbReference>
<dbReference type="KEGG" id="vte:BHY08_05330"/>
<feature type="binding site" evidence="11 12">
    <location>
        <begin position="68"/>
        <end position="70"/>
    </location>
    <ligand>
        <name>FAD</name>
        <dbReference type="ChEBI" id="CHEBI:57692"/>
    </ligand>
</feature>
<dbReference type="GO" id="GO:0050660">
    <property type="term" value="F:flavin adenine dinucleotide binding"/>
    <property type="evidence" value="ECO:0007669"/>
    <property type="project" value="InterPro"/>
</dbReference>
<dbReference type="InterPro" id="IPR023455">
    <property type="entry name" value="Dihydroorotate_DHASE_ETsu"/>
</dbReference>
<evidence type="ECO:0000256" key="12">
    <source>
        <dbReference type="PIRSR" id="PIRSR006816-1"/>
    </source>
</evidence>
<sequence>MKQEMMEIVNQVELAPRIFEMTLRGDLTQEMVTPGQFIHIRVPREDLLLRRPISLAEVNHDDKTCKVIYRVEGDGTKAFSESQVGDKLDCLGPLGNGFDIEMVEKDDVVYVIGGGIGVPPLYELGRRLKEKGATIYFLNGFASKDVMYYEEEFSALGQLHIATDDGSYGVKGHVGMLIDEVKPVTGEPKAIFACGAPGLLRAVETTFIDHPHVYLSMEERMACGVGACYACVCQSKKDPKVNKKVCDEGPIFKAGEVII</sequence>
<comment type="subunit">
    <text evidence="11">Heterotetramer of 2 PyrK and 2 PyrD type B subunits.</text>
</comment>
<feature type="binding site" evidence="11 13">
    <location>
        <position position="231"/>
    </location>
    <ligand>
        <name>[2Fe-2S] cluster</name>
        <dbReference type="ChEBI" id="CHEBI:190135"/>
    </ligand>
</feature>
<feature type="binding site" evidence="11 13">
    <location>
        <position position="223"/>
    </location>
    <ligand>
        <name>[2Fe-2S] cluster</name>
        <dbReference type="ChEBI" id="CHEBI:190135"/>
    </ligand>
</feature>
<reference evidence="15 16" key="1">
    <citation type="submission" date="2016-09" db="EMBL/GenBank/DDBJ databases">
        <title>Vagococcus teuberi sp. nov., isolated from the Malian artisanal sour milk fene.</title>
        <authorList>
            <person name="Wullschleger S."/>
            <person name="Seifert C."/>
            <person name="Baumgartner S."/>
            <person name="Lacroix C."/>
            <person name="Bonfoh B."/>
            <person name="Stevens M.J."/>
            <person name="Meile L."/>
        </authorList>
    </citation>
    <scope>NUCLEOTIDE SEQUENCE [LARGE SCALE GENOMIC DNA]</scope>
    <source>
        <strain evidence="15 16">DSM 21459</strain>
    </source>
</reference>
<dbReference type="GO" id="GO:0044205">
    <property type="term" value="P:'de novo' UMP biosynthetic process"/>
    <property type="evidence" value="ECO:0007669"/>
    <property type="project" value="UniProtKB-UniRule"/>
</dbReference>
<dbReference type="PANTHER" id="PTHR43513:SF3">
    <property type="entry name" value="DIHYDROOROTATE DEHYDROGENASE B (NAD(+)), ELECTRON TRANSFER SUBUNIT-RELATED"/>
    <property type="match status" value="1"/>
</dbReference>
<dbReference type="CDD" id="cd06218">
    <property type="entry name" value="DHOD_e_trans"/>
    <property type="match status" value="1"/>
</dbReference>
<dbReference type="InterPro" id="IPR037117">
    <property type="entry name" value="Dihydroorotate_DH_ele_sf"/>
</dbReference>
<dbReference type="STRING" id="519472.BHY08_05330"/>
<evidence type="ECO:0000256" key="10">
    <source>
        <dbReference type="ARBA" id="ARBA00023014"/>
    </source>
</evidence>
<keyword evidence="8 11" id="KW-0249">Electron transport</keyword>
<name>A0A1J0A5T7_9ENTE</name>
<dbReference type="GO" id="GO:0016491">
    <property type="term" value="F:oxidoreductase activity"/>
    <property type="evidence" value="ECO:0007669"/>
    <property type="project" value="InterPro"/>
</dbReference>
<dbReference type="UniPathway" id="UPA00070">
    <property type="reaction ID" value="UER00945"/>
</dbReference>
<feature type="binding site" evidence="11 12">
    <location>
        <begin position="51"/>
        <end position="54"/>
    </location>
    <ligand>
        <name>FAD</name>
        <dbReference type="ChEBI" id="CHEBI:57692"/>
    </ligand>
</feature>
<dbReference type="OrthoDB" id="9778346at2"/>
<evidence type="ECO:0000313" key="15">
    <source>
        <dbReference type="EMBL" id="APB31299.1"/>
    </source>
</evidence>
<evidence type="ECO:0000256" key="11">
    <source>
        <dbReference type="HAMAP-Rule" id="MF_01211"/>
    </source>
</evidence>